<evidence type="ECO:0000256" key="3">
    <source>
        <dbReference type="ARBA" id="ARBA00023110"/>
    </source>
</evidence>
<gene>
    <name evidence="9" type="ORF">N791_04305</name>
</gene>
<feature type="domain" description="PPIase FKBP-type" evidence="8">
    <location>
        <begin position="227"/>
        <end position="314"/>
    </location>
</feature>
<name>A0A0A0MC21_9GAMM</name>
<dbReference type="GO" id="GO:0006457">
    <property type="term" value="P:protein folding"/>
    <property type="evidence" value="ECO:0007669"/>
    <property type="project" value="InterPro"/>
</dbReference>
<sequence>MKLFVRGAAAIVASVVLFGGVSVPHALAQQEVVLDSERDRVSYMVGHDIGRSLRPAASDIDLDAFERAVRHAVAGGEPLISPEDAEQVGQGLLMKMAQAAGQAPADLEVPAIDPEKAGLLFGADIGRSLEPLAGDVDLDIAMRAMRATFAGQQPAMDEAALDSTRSAFGARMQAIAAEQMQAVAEENRAEGEAFLAENRTQKGVFTTGSGLQYRVLRQGAGQRPTAGSRVRVNYEGSLLDGTVFDSSYERGQPAEFGLQQVIPGWTEGLQLMPVGAKYRFWIPGELGYGRNGTPGGPIGPNATLVFDVELQAIVE</sequence>
<keyword evidence="4 5" id="KW-0413">Isomerase</keyword>
<dbReference type="FunFam" id="3.10.50.40:FF:000006">
    <property type="entry name" value="Peptidyl-prolyl cis-trans isomerase"/>
    <property type="match status" value="1"/>
</dbReference>
<evidence type="ECO:0000256" key="5">
    <source>
        <dbReference type="PROSITE-ProRule" id="PRU00277"/>
    </source>
</evidence>
<dbReference type="InterPro" id="IPR036944">
    <property type="entry name" value="PPIase_FKBP_N_sf"/>
</dbReference>
<dbReference type="OrthoDB" id="9814548at2"/>
<dbReference type="Pfam" id="PF01346">
    <property type="entry name" value="FKBP_N"/>
    <property type="match status" value="2"/>
</dbReference>
<evidence type="ECO:0000256" key="6">
    <source>
        <dbReference type="RuleBase" id="RU003915"/>
    </source>
</evidence>
<dbReference type="Pfam" id="PF00254">
    <property type="entry name" value="FKBP_C"/>
    <property type="match status" value="1"/>
</dbReference>
<organism evidence="9 10">
    <name type="scientific">Lysobacter defluvii IMMIB APB-9 = DSM 18482</name>
    <dbReference type="NCBI Taxonomy" id="1385515"/>
    <lineage>
        <taxon>Bacteria</taxon>
        <taxon>Pseudomonadati</taxon>
        <taxon>Pseudomonadota</taxon>
        <taxon>Gammaproteobacteria</taxon>
        <taxon>Lysobacterales</taxon>
        <taxon>Lysobacteraceae</taxon>
        <taxon>Novilysobacter</taxon>
    </lineage>
</organism>
<dbReference type="PROSITE" id="PS50059">
    <property type="entry name" value="FKBP_PPIASE"/>
    <property type="match status" value="1"/>
</dbReference>
<dbReference type="GO" id="GO:0003755">
    <property type="term" value="F:peptidyl-prolyl cis-trans isomerase activity"/>
    <property type="evidence" value="ECO:0007669"/>
    <property type="project" value="UniProtKB-UniRule"/>
</dbReference>
<dbReference type="EC" id="5.2.1.8" evidence="6"/>
<dbReference type="EMBL" id="AVBH01000011">
    <property type="protein sequence ID" value="KGO99561.1"/>
    <property type="molecule type" value="Genomic_DNA"/>
</dbReference>
<keyword evidence="10" id="KW-1185">Reference proteome</keyword>
<dbReference type="InterPro" id="IPR000774">
    <property type="entry name" value="PPIase_FKBP_N"/>
</dbReference>
<comment type="caution">
    <text evidence="9">The sequence shown here is derived from an EMBL/GenBank/DDBJ whole genome shotgun (WGS) entry which is preliminary data.</text>
</comment>
<evidence type="ECO:0000256" key="7">
    <source>
        <dbReference type="SAM" id="SignalP"/>
    </source>
</evidence>
<comment type="similarity">
    <text evidence="2 6">Belongs to the FKBP-type PPIase family.</text>
</comment>
<keyword evidence="7" id="KW-0732">Signal</keyword>
<evidence type="ECO:0000313" key="9">
    <source>
        <dbReference type="EMBL" id="KGO99561.1"/>
    </source>
</evidence>
<dbReference type="InterPro" id="IPR046357">
    <property type="entry name" value="PPIase_dom_sf"/>
</dbReference>
<dbReference type="SUPFAM" id="SSF54534">
    <property type="entry name" value="FKBP-like"/>
    <property type="match status" value="1"/>
</dbReference>
<evidence type="ECO:0000256" key="1">
    <source>
        <dbReference type="ARBA" id="ARBA00000971"/>
    </source>
</evidence>
<feature type="chain" id="PRO_5001966807" description="Peptidyl-prolyl cis-trans isomerase" evidence="7">
    <location>
        <begin position="29"/>
        <end position="315"/>
    </location>
</feature>
<keyword evidence="3 5" id="KW-0697">Rotamase</keyword>
<proteinExistence type="inferred from homology"/>
<reference evidence="9 10" key="1">
    <citation type="submission" date="2013-08" db="EMBL/GenBank/DDBJ databases">
        <title>Genomic analysis of Lysobacter defluvii.</title>
        <authorList>
            <person name="Wang Q."/>
            <person name="Wang G."/>
        </authorList>
    </citation>
    <scope>NUCLEOTIDE SEQUENCE [LARGE SCALE GENOMIC DNA]</scope>
    <source>
        <strain evidence="9 10">IMMIB APB-9</strain>
    </source>
</reference>
<dbReference type="PANTHER" id="PTHR43811">
    <property type="entry name" value="FKBP-TYPE PEPTIDYL-PROLYL CIS-TRANS ISOMERASE FKPA"/>
    <property type="match status" value="1"/>
</dbReference>
<feature type="signal peptide" evidence="7">
    <location>
        <begin position="1"/>
        <end position="28"/>
    </location>
</feature>
<evidence type="ECO:0000256" key="2">
    <source>
        <dbReference type="ARBA" id="ARBA00006577"/>
    </source>
</evidence>
<evidence type="ECO:0000259" key="8">
    <source>
        <dbReference type="PROSITE" id="PS50059"/>
    </source>
</evidence>
<dbReference type="Proteomes" id="UP000030003">
    <property type="component" value="Unassembled WGS sequence"/>
</dbReference>
<accession>A0A0A0MC21</accession>
<evidence type="ECO:0000256" key="4">
    <source>
        <dbReference type="ARBA" id="ARBA00023235"/>
    </source>
</evidence>
<evidence type="ECO:0000313" key="10">
    <source>
        <dbReference type="Proteomes" id="UP000030003"/>
    </source>
</evidence>
<dbReference type="AlphaFoldDB" id="A0A0A0MC21"/>
<dbReference type="InterPro" id="IPR001179">
    <property type="entry name" value="PPIase_FKBP_dom"/>
</dbReference>
<dbReference type="STRING" id="1385515.GCA_000423325_00204"/>
<protein>
    <recommendedName>
        <fullName evidence="6">Peptidyl-prolyl cis-trans isomerase</fullName>
        <ecNumber evidence="6">5.2.1.8</ecNumber>
    </recommendedName>
</protein>
<dbReference type="eggNOG" id="COG0545">
    <property type="taxonomic scope" value="Bacteria"/>
</dbReference>
<dbReference type="Gene3D" id="3.10.50.40">
    <property type="match status" value="1"/>
</dbReference>
<dbReference type="RefSeq" id="WP_027068780.1">
    <property type="nucleotide sequence ID" value="NZ_AUHT01000004.1"/>
</dbReference>
<comment type="catalytic activity">
    <reaction evidence="1 5 6">
        <text>[protein]-peptidylproline (omega=180) = [protein]-peptidylproline (omega=0)</text>
        <dbReference type="Rhea" id="RHEA:16237"/>
        <dbReference type="Rhea" id="RHEA-COMP:10747"/>
        <dbReference type="Rhea" id="RHEA-COMP:10748"/>
        <dbReference type="ChEBI" id="CHEBI:83833"/>
        <dbReference type="ChEBI" id="CHEBI:83834"/>
        <dbReference type="EC" id="5.2.1.8"/>
    </reaction>
</comment>
<dbReference type="Gene3D" id="1.10.287.460">
    <property type="entry name" value="Peptidyl-prolyl cis-trans isomerase, FKBP-type, N-terminal domain"/>
    <property type="match status" value="2"/>
</dbReference>
<dbReference type="PANTHER" id="PTHR43811:SF57">
    <property type="entry name" value="FKBP-TYPE PEPTIDYL-PROLYL CIS-TRANS ISOMERASE FKPA-RELATED"/>
    <property type="match status" value="1"/>
</dbReference>